<keyword evidence="2" id="KW-0677">Repeat</keyword>
<keyword evidence="5" id="KW-0508">mRNA splicing</keyword>
<dbReference type="GO" id="GO:0000373">
    <property type="term" value="P:Group II intron splicing"/>
    <property type="evidence" value="ECO:0007669"/>
    <property type="project" value="InterPro"/>
</dbReference>
<dbReference type="SMART" id="SM01103">
    <property type="entry name" value="CRS1_YhbY"/>
    <property type="match status" value="1"/>
</dbReference>
<feature type="domain" description="CRM" evidence="9">
    <location>
        <begin position="237"/>
        <end position="353"/>
    </location>
</feature>
<name>A0AAQ3NXI5_VIGMU</name>
<dbReference type="GO" id="GO:0003723">
    <property type="term" value="F:RNA binding"/>
    <property type="evidence" value="ECO:0007669"/>
    <property type="project" value="UniProtKB-UniRule"/>
</dbReference>
<evidence type="ECO:0000256" key="8">
    <source>
        <dbReference type="SAM" id="MobiDB-lite"/>
    </source>
</evidence>
<evidence type="ECO:0000313" key="10">
    <source>
        <dbReference type="EMBL" id="WVZ16896.1"/>
    </source>
</evidence>
<keyword evidence="11" id="KW-1185">Reference proteome</keyword>
<dbReference type="InterPro" id="IPR001890">
    <property type="entry name" value="RNA-binding_CRM"/>
</dbReference>
<evidence type="ECO:0000259" key="9">
    <source>
        <dbReference type="PROSITE" id="PS51295"/>
    </source>
</evidence>
<dbReference type="AlphaFoldDB" id="A0AAQ3NXI5"/>
<evidence type="ECO:0000256" key="7">
    <source>
        <dbReference type="PROSITE-ProRule" id="PRU00626"/>
    </source>
</evidence>
<proteinExistence type="predicted"/>
<keyword evidence="3 7" id="KW-0694">RNA-binding</keyword>
<evidence type="ECO:0000256" key="6">
    <source>
        <dbReference type="ARBA" id="ARBA00023274"/>
    </source>
</evidence>
<keyword evidence="1" id="KW-0507">mRNA processing</keyword>
<dbReference type="Proteomes" id="UP001374535">
    <property type="component" value="Chromosome 3"/>
</dbReference>
<evidence type="ECO:0000256" key="3">
    <source>
        <dbReference type="ARBA" id="ARBA00022884"/>
    </source>
</evidence>
<dbReference type="InterPro" id="IPR044599">
    <property type="entry name" value="CAF1P_plant"/>
</dbReference>
<dbReference type="SUPFAM" id="SSF75471">
    <property type="entry name" value="YhbY-like"/>
    <property type="match status" value="2"/>
</dbReference>
<dbReference type="Pfam" id="PF01985">
    <property type="entry name" value="CRS1_YhbY"/>
    <property type="match status" value="1"/>
</dbReference>
<dbReference type="GO" id="GO:1990904">
    <property type="term" value="C:ribonucleoprotein complex"/>
    <property type="evidence" value="ECO:0007669"/>
    <property type="project" value="UniProtKB-KW"/>
</dbReference>
<evidence type="ECO:0000313" key="11">
    <source>
        <dbReference type="Proteomes" id="UP001374535"/>
    </source>
</evidence>
<protein>
    <recommendedName>
        <fullName evidence="9">CRM domain-containing protein</fullName>
    </recommendedName>
</protein>
<dbReference type="GO" id="GO:0006397">
    <property type="term" value="P:mRNA processing"/>
    <property type="evidence" value="ECO:0007669"/>
    <property type="project" value="UniProtKB-KW"/>
</dbReference>
<organism evidence="10 11">
    <name type="scientific">Vigna mungo</name>
    <name type="common">Black gram</name>
    <name type="synonym">Phaseolus mungo</name>
    <dbReference type="NCBI Taxonomy" id="3915"/>
    <lineage>
        <taxon>Eukaryota</taxon>
        <taxon>Viridiplantae</taxon>
        <taxon>Streptophyta</taxon>
        <taxon>Embryophyta</taxon>
        <taxon>Tracheophyta</taxon>
        <taxon>Spermatophyta</taxon>
        <taxon>Magnoliopsida</taxon>
        <taxon>eudicotyledons</taxon>
        <taxon>Gunneridae</taxon>
        <taxon>Pentapetalae</taxon>
        <taxon>rosids</taxon>
        <taxon>fabids</taxon>
        <taxon>Fabales</taxon>
        <taxon>Fabaceae</taxon>
        <taxon>Papilionoideae</taxon>
        <taxon>50 kb inversion clade</taxon>
        <taxon>NPAAA clade</taxon>
        <taxon>indigoferoid/millettioid clade</taxon>
        <taxon>Phaseoleae</taxon>
        <taxon>Vigna</taxon>
    </lineage>
</organism>
<keyword evidence="6" id="KW-0687">Ribonucleoprotein</keyword>
<evidence type="ECO:0000256" key="1">
    <source>
        <dbReference type="ARBA" id="ARBA00022664"/>
    </source>
</evidence>
<dbReference type="Gene3D" id="3.30.110.60">
    <property type="entry name" value="YhbY-like"/>
    <property type="match status" value="1"/>
</dbReference>
<dbReference type="PROSITE" id="PS51295">
    <property type="entry name" value="CRM"/>
    <property type="match status" value="1"/>
</dbReference>
<gene>
    <name evidence="10" type="ORF">V8G54_009878</name>
</gene>
<evidence type="ECO:0000256" key="4">
    <source>
        <dbReference type="ARBA" id="ARBA00022946"/>
    </source>
</evidence>
<sequence length="676" mass="76321">MDVLLKVAIQLPIFSPLVNHNLTRERSSTELRFSRWNNANAERFNQHRRTLHEIEDEICRTRRNNAADNIINTATTAAVSATSETFKSIGTPSSPSRPSILGKKSKYSKPSPKPKSLLDWHPVVSRVERLEFRPGPENVKIGEDGVSYVVEGAPFDFRFSYTETPKGNLVKLREPPFAPFGPPTLPRPWTGRNPVPPSQTTVTEFHLLDPPLSDEEGAELVRLAVPIWESREEVLGEPLTKDEINSLVKRAEKSSRQLHIGRDGLTHNMLENIHTYWMRSTVCKIKCRGVCTVDMDNVCQQLENPLGIRNSSCVLGHVVWFCQERTGGKIIYRHFGTVYLFRGRNYNYETRPRFPLMWWRPVSPVYPKLIKRVPKGLTLDEATEMRQKGRVLMPIRKLAKNGVYWDLVTNVREAFEQCDLDLVPCILLSFEDDHILMWRGPNWRPSLPNPKDDDTKATKINVDSGNSNKMTLGARKLSVTCLQKNRTEHLCNEPLDIRILSNSGDLSLHKTVPCLTENSNPPVSDVAAASLPMKTCDVEITEDVMAFSCIPQMVSGTNKSSASIVADPHSNKSLDGSEANVSEPSSCAPCTEGLLLLLDQAVEQGCALVLDDKFLDDDYIYQTTAAIVNSQTLEEVARLEKYEITEIQKKLFLLEDRSCLYHLTSRARLSTLVFKR</sequence>
<evidence type="ECO:0000256" key="2">
    <source>
        <dbReference type="ARBA" id="ARBA00022737"/>
    </source>
</evidence>
<dbReference type="PANTHER" id="PTHR46247:SF1">
    <property type="entry name" value="CRS2-ASSOCIATED FACTOR 1, CHLOROPLASTIC"/>
    <property type="match status" value="1"/>
</dbReference>
<dbReference type="InterPro" id="IPR035920">
    <property type="entry name" value="YhbY-like_sf"/>
</dbReference>
<feature type="compositionally biased region" description="Polar residues" evidence="8">
    <location>
        <begin position="86"/>
        <end position="97"/>
    </location>
</feature>
<dbReference type="PANTHER" id="PTHR46247">
    <property type="entry name" value="CRS2-ASSOCIATED FACTOR 1, CHLOROPLASTIC"/>
    <property type="match status" value="1"/>
</dbReference>
<feature type="region of interest" description="Disordered" evidence="8">
    <location>
        <begin position="86"/>
        <end position="115"/>
    </location>
</feature>
<reference evidence="10 11" key="1">
    <citation type="journal article" date="2023" name="Life. Sci Alliance">
        <title>Evolutionary insights into 3D genome organization and epigenetic landscape of Vigna mungo.</title>
        <authorList>
            <person name="Junaid A."/>
            <person name="Singh B."/>
            <person name="Bhatia S."/>
        </authorList>
    </citation>
    <scope>NUCLEOTIDE SEQUENCE [LARGE SCALE GENOMIC DNA]</scope>
    <source>
        <strain evidence="10">Urdbean</strain>
    </source>
</reference>
<evidence type="ECO:0000256" key="5">
    <source>
        <dbReference type="ARBA" id="ARBA00023187"/>
    </source>
</evidence>
<dbReference type="EMBL" id="CP144698">
    <property type="protein sequence ID" value="WVZ16896.1"/>
    <property type="molecule type" value="Genomic_DNA"/>
</dbReference>
<keyword evidence="4" id="KW-0809">Transit peptide</keyword>
<accession>A0AAQ3NXI5</accession>